<organism evidence="1 2">
    <name type="scientific">Gossypium australe</name>
    <dbReference type="NCBI Taxonomy" id="47621"/>
    <lineage>
        <taxon>Eukaryota</taxon>
        <taxon>Viridiplantae</taxon>
        <taxon>Streptophyta</taxon>
        <taxon>Embryophyta</taxon>
        <taxon>Tracheophyta</taxon>
        <taxon>Spermatophyta</taxon>
        <taxon>Magnoliopsida</taxon>
        <taxon>eudicotyledons</taxon>
        <taxon>Gunneridae</taxon>
        <taxon>Pentapetalae</taxon>
        <taxon>rosids</taxon>
        <taxon>malvids</taxon>
        <taxon>Malvales</taxon>
        <taxon>Malvaceae</taxon>
        <taxon>Malvoideae</taxon>
        <taxon>Gossypium</taxon>
    </lineage>
</organism>
<accession>A0A5B6VNN9</accession>
<proteinExistence type="predicted"/>
<dbReference type="Proteomes" id="UP000325315">
    <property type="component" value="Unassembled WGS sequence"/>
</dbReference>
<dbReference type="AlphaFoldDB" id="A0A5B6VNN9"/>
<name>A0A5B6VNN9_9ROSI</name>
<comment type="caution">
    <text evidence="1">The sequence shown here is derived from an EMBL/GenBank/DDBJ whole genome shotgun (WGS) entry which is preliminary data.</text>
</comment>
<protein>
    <submittedName>
        <fullName evidence="1">Uncharacterized protein</fullName>
    </submittedName>
</protein>
<evidence type="ECO:0000313" key="2">
    <source>
        <dbReference type="Proteomes" id="UP000325315"/>
    </source>
</evidence>
<dbReference type="EMBL" id="SMMG02000006">
    <property type="protein sequence ID" value="KAA3470969.1"/>
    <property type="molecule type" value="Genomic_DNA"/>
</dbReference>
<evidence type="ECO:0000313" key="1">
    <source>
        <dbReference type="EMBL" id="KAA3470969.1"/>
    </source>
</evidence>
<sequence>MPTIKNVIKITFNRTMSKVCGLFKDQVPRNSAKKGSNKTRIDLYRGNAFLIRFCRLKSKFSLPGHGLSQNWMK</sequence>
<keyword evidence="2" id="KW-1185">Reference proteome</keyword>
<gene>
    <name evidence="1" type="ORF">EPI10_016634</name>
</gene>
<reference evidence="2" key="1">
    <citation type="journal article" date="2019" name="Plant Biotechnol. J.">
        <title>Genome sequencing of the Australian wild diploid species Gossypium australe highlights disease resistance and delayed gland morphogenesis.</title>
        <authorList>
            <person name="Cai Y."/>
            <person name="Cai X."/>
            <person name="Wang Q."/>
            <person name="Wang P."/>
            <person name="Zhang Y."/>
            <person name="Cai C."/>
            <person name="Xu Y."/>
            <person name="Wang K."/>
            <person name="Zhou Z."/>
            <person name="Wang C."/>
            <person name="Geng S."/>
            <person name="Li B."/>
            <person name="Dong Q."/>
            <person name="Hou Y."/>
            <person name="Wang H."/>
            <person name="Ai P."/>
            <person name="Liu Z."/>
            <person name="Yi F."/>
            <person name="Sun M."/>
            <person name="An G."/>
            <person name="Cheng J."/>
            <person name="Zhang Y."/>
            <person name="Shi Q."/>
            <person name="Xie Y."/>
            <person name="Shi X."/>
            <person name="Chang Y."/>
            <person name="Huang F."/>
            <person name="Chen Y."/>
            <person name="Hong S."/>
            <person name="Mi L."/>
            <person name="Sun Q."/>
            <person name="Zhang L."/>
            <person name="Zhou B."/>
            <person name="Peng R."/>
            <person name="Zhang X."/>
            <person name="Liu F."/>
        </authorList>
    </citation>
    <scope>NUCLEOTIDE SEQUENCE [LARGE SCALE GENOMIC DNA]</scope>
    <source>
        <strain evidence="2">cv. PA1801</strain>
    </source>
</reference>